<protein>
    <recommendedName>
        <fullName evidence="3">UspA domain-containing protein</fullName>
    </recommendedName>
</protein>
<name>A0ABT6CN25_9SPHN</name>
<evidence type="ECO:0000313" key="1">
    <source>
        <dbReference type="EMBL" id="MDF8334973.1"/>
    </source>
</evidence>
<proteinExistence type="predicted"/>
<evidence type="ECO:0000313" key="2">
    <source>
        <dbReference type="Proteomes" id="UP001222770"/>
    </source>
</evidence>
<keyword evidence="2" id="KW-1185">Reference proteome</keyword>
<gene>
    <name evidence="1" type="ORF">POM99_17325</name>
</gene>
<accession>A0ABT6CN25</accession>
<evidence type="ECO:0008006" key="3">
    <source>
        <dbReference type="Google" id="ProtNLM"/>
    </source>
</evidence>
<dbReference type="EMBL" id="JAROCY010000019">
    <property type="protein sequence ID" value="MDF8334973.1"/>
    <property type="molecule type" value="Genomic_DNA"/>
</dbReference>
<reference evidence="1 2" key="1">
    <citation type="submission" date="2023-03" db="EMBL/GenBank/DDBJ databases">
        <title>Novosphingobium cyanobacteriorum sp. nov., isolated from a eutrophic reservoir during the Microcystis bloom period.</title>
        <authorList>
            <person name="Kang M."/>
            <person name="Le V."/>
            <person name="Ko S.-R."/>
            <person name="Lee S.-A."/>
            <person name="Ahn C.-Y."/>
        </authorList>
    </citation>
    <scope>NUCLEOTIDE SEQUENCE [LARGE SCALE GENOMIC DNA]</scope>
    <source>
        <strain evidence="1 2">HBC54</strain>
    </source>
</reference>
<sequence>MLFAVDASSSKWPDIFAVISRVANLRRSHLLHVALRVPPSLMRESLRLRDELDLDDCLDLTDALSELPEGILPQTAASFVRIVI</sequence>
<organism evidence="1 2">
    <name type="scientific">Novosphingobium cyanobacteriorum</name>
    <dbReference type="NCBI Taxonomy" id="3024215"/>
    <lineage>
        <taxon>Bacteria</taxon>
        <taxon>Pseudomonadati</taxon>
        <taxon>Pseudomonadota</taxon>
        <taxon>Alphaproteobacteria</taxon>
        <taxon>Sphingomonadales</taxon>
        <taxon>Sphingomonadaceae</taxon>
        <taxon>Novosphingobium</taxon>
    </lineage>
</organism>
<dbReference type="RefSeq" id="WP_277279744.1">
    <property type="nucleotide sequence ID" value="NZ_JAROCY010000019.1"/>
</dbReference>
<dbReference type="Proteomes" id="UP001222770">
    <property type="component" value="Unassembled WGS sequence"/>
</dbReference>
<comment type="caution">
    <text evidence="1">The sequence shown here is derived from an EMBL/GenBank/DDBJ whole genome shotgun (WGS) entry which is preliminary data.</text>
</comment>